<dbReference type="SUPFAM" id="SSF52172">
    <property type="entry name" value="CheY-like"/>
    <property type="match status" value="1"/>
</dbReference>
<dbReference type="InterPro" id="IPR039420">
    <property type="entry name" value="WalR-like"/>
</dbReference>
<dbReference type="SMART" id="SM00448">
    <property type="entry name" value="REC"/>
    <property type="match status" value="1"/>
</dbReference>
<dbReference type="InterPro" id="IPR001789">
    <property type="entry name" value="Sig_transdc_resp-reg_receiver"/>
</dbReference>
<dbReference type="Gene3D" id="3.40.50.2300">
    <property type="match status" value="1"/>
</dbReference>
<dbReference type="InterPro" id="IPR011006">
    <property type="entry name" value="CheY-like_superfamily"/>
</dbReference>
<evidence type="ECO:0000256" key="2">
    <source>
        <dbReference type="PROSITE-ProRule" id="PRU00169"/>
    </source>
</evidence>
<accession>A0ABW5E0D3</accession>
<dbReference type="SMART" id="SM00862">
    <property type="entry name" value="Trans_reg_C"/>
    <property type="match status" value="1"/>
</dbReference>
<dbReference type="CDD" id="cd00383">
    <property type="entry name" value="trans_reg_C"/>
    <property type="match status" value="1"/>
</dbReference>
<dbReference type="PROSITE" id="PS50110">
    <property type="entry name" value="RESPONSE_REGULATORY"/>
    <property type="match status" value="1"/>
</dbReference>
<dbReference type="EMBL" id="JBHUJC010000001">
    <property type="protein sequence ID" value="MFD2274850.1"/>
    <property type="molecule type" value="Genomic_DNA"/>
</dbReference>
<dbReference type="Pfam" id="PF00072">
    <property type="entry name" value="Response_reg"/>
    <property type="match status" value="1"/>
</dbReference>
<evidence type="ECO:0000256" key="1">
    <source>
        <dbReference type="ARBA" id="ARBA00023125"/>
    </source>
</evidence>
<name>A0ABW5E0D3_9BACT</name>
<keyword evidence="1 3" id="KW-0238">DNA-binding</keyword>
<keyword evidence="2" id="KW-0597">Phosphoprotein</keyword>
<organism evidence="6 7">
    <name type="scientific">Rubritalea spongiae</name>
    <dbReference type="NCBI Taxonomy" id="430797"/>
    <lineage>
        <taxon>Bacteria</taxon>
        <taxon>Pseudomonadati</taxon>
        <taxon>Verrucomicrobiota</taxon>
        <taxon>Verrucomicrobiia</taxon>
        <taxon>Verrucomicrobiales</taxon>
        <taxon>Rubritaleaceae</taxon>
        <taxon>Rubritalea</taxon>
    </lineage>
</organism>
<dbReference type="InterPro" id="IPR001867">
    <property type="entry name" value="OmpR/PhoB-type_DNA-bd"/>
</dbReference>
<dbReference type="RefSeq" id="WP_377092495.1">
    <property type="nucleotide sequence ID" value="NZ_JBHSJM010000001.1"/>
</dbReference>
<dbReference type="PROSITE" id="PS51755">
    <property type="entry name" value="OMPR_PHOB"/>
    <property type="match status" value="1"/>
</dbReference>
<protein>
    <submittedName>
        <fullName evidence="6">Two-component system response regulator CreB</fullName>
    </submittedName>
</protein>
<evidence type="ECO:0000256" key="3">
    <source>
        <dbReference type="PROSITE-ProRule" id="PRU01091"/>
    </source>
</evidence>
<evidence type="ECO:0000313" key="7">
    <source>
        <dbReference type="Proteomes" id="UP001597297"/>
    </source>
</evidence>
<dbReference type="Gene3D" id="6.10.250.690">
    <property type="match status" value="1"/>
</dbReference>
<proteinExistence type="predicted"/>
<evidence type="ECO:0000313" key="6">
    <source>
        <dbReference type="EMBL" id="MFD2274850.1"/>
    </source>
</evidence>
<dbReference type="PANTHER" id="PTHR48111:SF6">
    <property type="entry name" value="TRANSCRIPTIONAL REGULATORY PROTEIN CREB"/>
    <property type="match status" value="1"/>
</dbReference>
<dbReference type="PANTHER" id="PTHR48111">
    <property type="entry name" value="REGULATOR OF RPOS"/>
    <property type="match status" value="1"/>
</dbReference>
<reference evidence="7" key="1">
    <citation type="journal article" date="2019" name="Int. J. Syst. Evol. Microbiol.">
        <title>The Global Catalogue of Microorganisms (GCM) 10K type strain sequencing project: providing services to taxonomists for standard genome sequencing and annotation.</title>
        <authorList>
            <consortium name="The Broad Institute Genomics Platform"/>
            <consortium name="The Broad Institute Genome Sequencing Center for Infectious Disease"/>
            <person name="Wu L."/>
            <person name="Ma J."/>
        </authorList>
    </citation>
    <scope>NUCLEOTIDE SEQUENCE [LARGE SCALE GENOMIC DNA]</scope>
    <source>
        <strain evidence="7">JCM 16545</strain>
    </source>
</reference>
<feature type="domain" description="OmpR/PhoB-type" evidence="5">
    <location>
        <begin position="123"/>
        <end position="227"/>
    </location>
</feature>
<dbReference type="Pfam" id="PF00486">
    <property type="entry name" value="Trans_reg_C"/>
    <property type="match status" value="1"/>
</dbReference>
<feature type="domain" description="Response regulatory" evidence="4">
    <location>
        <begin position="5"/>
        <end position="118"/>
    </location>
</feature>
<gene>
    <name evidence="6" type="primary">creB</name>
    <name evidence="6" type="ORF">ACFSQZ_00050</name>
</gene>
<dbReference type="NCBIfam" id="NF008296">
    <property type="entry name" value="PRK11083.1"/>
    <property type="match status" value="1"/>
</dbReference>
<comment type="caution">
    <text evidence="6">The sequence shown here is derived from an EMBL/GenBank/DDBJ whole genome shotgun (WGS) entry which is preliminary data.</text>
</comment>
<keyword evidence="7" id="KW-1185">Reference proteome</keyword>
<feature type="DNA-binding region" description="OmpR/PhoB-type" evidence="3">
    <location>
        <begin position="123"/>
        <end position="227"/>
    </location>
</feature>
<dbReference type="InterPro" id="IPR036388">
    <property type="entry name" value="WH-like_DNA-bd_sf"/>
</dbReference>
<sequence length="231" mass="25968">MQNPHILIVEDEHSIAENLIYALETENFTTTHLATGSEVAPLMKQQEFDFLVLDIGLPDILGFDVCKEVRQFSNIPILFLTARSSEIDHVLGLELGADDYVTKPFSPRELAARIRAILRRSQSPTPQSPADTALIHHDPSAMRITCAGSELDLTAHEYKLLSTFMSQPGRTFTRDQLLEHAWEDPGSAMDRTIDAHIKSLRAKLRDASELCCELIQTRRGLGYCFHLPDEN</sequence>
<evidence type="ECO:0000259" key="4">
    <source>
        <dbReference type="PROSITE" id="PS50110"/>
    </source>
</evidence>
<dbReference type="Proteomes" id="UP001597297">
    <property type="component" value="Unassembled WGS sequence"/>
</dbReference>
<dbReference type="InterPro" id="IPR016032">
    <property type="entry name" value="Sig_transdc_resp-reg_C-effctor"/>
</dbReference>
<dbReference type="SUPFAM" id="SSF46894">
    <property type="entry name" value="C-terminal effector domain of the bipartite response regulators"/>
    <property type="match status" value="1"/>
</dbReference>
<feature type="modified residue" description="4-aspartylphosphate" evidence="2">
    <location>
        <position position="54"/>
    </location>
</feature>
<evidence type="ECO:0000259" key="5">
    <source>
        <dbReference type="PROSITE" id="PS51755"/>
    </source>
</evidence>
<dbReference type="Gene3D" id="1.10.10.10">
    <property type="entry name" value="Winged helix-like DNA-binding domain superfamily/Winged helix DNA-binding domain"/>
    <property type="match status" value="1"/>
</dbReference>